<protein>
    <submittedName>
        <fullName evidence="1">Uncharacterized protein</fullName>
    </submittedName>
</protein>
<organism evidence="1 2">
    <name type="scientific">Populus alba</name>
    <name type="common">White poplar</name>
    <dbReference type="NCBI Taxonomy" id="43335"/>
    <lineage>
        <taxon>Eukaryota</taxon>
        <taxon>Viridiplantae</taxon>
        <taxon>Streptophyta</taxon>
        <taxon>Embryophyta</taxon>
        <taxon>Tracheophyta</taxon>
        <taxon>Spermatophyta</taxon>
        <taxon>Magnoliopsida</taxon>
        <taxon>eudicotyledons</taxon>
        <taxon>Gunneridae</taxon>
        <taxon>Pentapetalae</taxon>
        <taxon>rosids</taxon>
        <taxon>fabids</taxon>
        <taxon>Malpighiales</taxon>
        <taxon>Salicaceae</taxon>
        <taxon>Saliceae</taxon>
        <taxon>Populus</taxon>
    </lineage>
</organism>
<dbReference type="Proteomes" id="UP000309997">
    <property type="component" value="Unassembled WGS sequence"/>
</dbReference>
<comment type="caution">
    <text evidence="1">The sequence shown here is derived from an EMBL/GenBank/DDBJ whole genome shotgun (WGS) entry which is preliminary data.</text>
</comment>
<dbReference type="EMBL" id="RCHU02000001">
    <property type="protein sequence ID" value="KAL3612821.1"/>
    <property type="molecule type" value="Genomic_DNA"/>
</dbReference>
<reference evidence="1 2" key="1">
    <citation type="journal article" date="2024" name="Plant Biotechnol. J.">
        <title>Genome and CRISPR/Cas9 system of a widespread forest tree (Populus alba) in the world.</title>
        <authorList>
            <person name="Liu Y.J."/>
            <person name="Jiang P.F."/>
            <person name="Han X.M."/>
            <person name="Li X.Y."/>
            <person name="Wang H.M."/>
            <person name="Wang Y.J."/>
            <person name="Wang X.X."/>
            <person name="Zeng Q.Y."/>
        </authorList>
    </citation>
    <scope>NUCLEOTIDE SEQUENCE [LARGE SCALE GENOMIC DNA]</scope>
    <source>
        <strain evidence="2">cv. PAL-ZL1</strain>
    </source>
</reference>
<sequence length="180" mass="20159">MEIGKRDGEGFSRVLVSGRVGSLVKSRQKVFGKMLKKHLKDVKAQLIIDKALCGGTVCPWLVDSSFILHVSSTLFSLIVTPLLIIGKVWLRLKDLLLVEGGGSPRRQLDPPCRREDSPAHHPDELLVLQEGLHFVDAAALQFIGQNMIEPSVVKKISELRILLLHSLVVVIDFVFHNLWW</sequence>
<name>A0ACC4D5K1_POPAL</name>
<proteinExistence type="predicted"/>
<keyword evidence="2" id="KW-1185">Reference proteome</keyword>
<accession>A0ACC4D5K1</accession>
<evidence type="ECO:0000313" key="2">
    <source>
        <dbReference type="Proteomes" id="UP000309997"/>
    </source>
</evidence>
<evidence type="ECO:0000313" key="1">
    <source>
        <dbReference type="EMBL" id="KAL3612821.1"/>
    </source>
</evidence>
<gene>
    <name evidence="1" type="ORF">D5086_003841</name>
</gene>